<evidence type="ECO:0000313" key="6">
    <source>
        <dbReference type="Proteomes" id="UP000316517"/>
    </source>
</evidence>
<evidence type="ECO:0000256" key="1">
    <source>
        <dbReference type="ARBA" id="ARBA00022598"/>
    </source>
</evidence>
<evidence type="ECO:0000259" key="4">
    <source>
        <dbReference type="SMART" id="SM00881"/>
    </source>
</evidence>
<dbReference type="InterPro" id="IPR032875">
    <property type="entry name" value="Succ_CoA_lig_flav_dom"/>
</dbReference>
<dbReference type="InterPro" id="IPR036291">
    <property type="entry name" value="NAD(P)-bd_dom_sf"/>
</dbReference>
<dbReference type="Gene3D" id="3.30.470.20">
    <property type="entry name" value="ATP-grasp fold, B domain"/>
    <property type="match status" value="1"/>
</dbReference>
<dbReference type="PANTHER" id="PTHR43334">
    <property type="entry name" value="ACETATE--COA LIGASE [ADP-FORMING]"/>
    <property type="match status" value="1"/>
</dbReference>
<dbReference type="Gene3D" id="3.40.50.261">
    <property type="entry name" value="Succinyl-CoA synthetase domains"/>
    <property type="match status" value="2"/>
</dbReference>
<name>A0A523TAL3_UNCAE</name>
<dbReference type="Pfam" id="PF19045">
    <property type="entry name" value="Ligase_CoA_2"/>
    <property type="match status" value="1"/>
</dbReference>
<evidence type="ECO:0000256" key="3">
    <source>
        <dbReference type="ARBA" id="ARBA00022840"/>
    </source>
</evidence>
<dbReference type="InterPro" id="IPR003781">
    <property type="entry name" value="CoA-bd"/>
</dbReference>
<dbReference type="Pfam" id="PF13607">
    <property type="entry name" value="Succ_CoA_lig"/>
    <property type="match status" value="1"/>
</dbReference>
<sequence length="695" mass="76106">MWENFFKPQSVAVVGASRNEEKLGYQVVNKLLEADFKGEIYPLNPKLAGKNLLGRRVYARLTEVPGKIDLVVVVIPRDFILPVIEDCGSKGARSVVIISAGFKEVGEEGASLEDKILKMAKRWGIRIIGPNCLGIINAHWNLNASFAPSAPSKGNIAFFSQSGALGTAILDRLRKEGVGISKFISLGNKMDIDEVDILEMLKDDDETRVILGYLESIGRGRDFMRLAKATAQVKPLIVIKSGRGEKGKKAASSHTGSLAGQDEAYEVAFRQTGVLRAHTFGQALGMVKAFSSQPLLEGNRVVVLTNAGGAGILATDACEKSSLQMASLGDETKKRLQDRLPPHISLSNPVDILGDAKADRYQIATREILADQGVDGVLLLLSPQAATDPRRVAEVVSEEAGATKPVLACFMGYDKVKDAVDVLQGSGIPNYEDPEYAVMAMEGMYRYLEWKKKPPGILRSFSVDDDAVQRILDNSKESGYLEIGGSEALRLIQAYGIPVVKNYLARSEEEALRIGELLDAPLVMKVESPQILHKSEVGGVKVGINKEEIVSCFRDMLEEVGRIVGKDRIKGICIQPQVREGKEVLMGVSYDDVFGHMIRFGLGGKYVEIYKDTSTRAAPLTSEEPKEMIEETKYISELLRGVRGEAACDIPLVEELLLRLSQLITHFPQIKEVEANPLVVWRKGAVAIDARLRFQ</sequence>
<dbReference type="SUPFAM" id="SSF52210">
    <property type="entry name" value="Succinyl-CoA synthetase domains"/>
    <property type="match status" value="2"/>
</dbReference>
<dbReference type="PANTHER" id="PTHR43334:SF1">
    <property type="entry name" value="3-HYDROXYPROPIONATE--COA LIGASE [ADP-FORMING]"/>
    <property type="match status" value="1"/>
</dbReference>
<dbReference type="SUPFAM" id="SSF51735">
    <property type="entry name" value="NAD(P)-binding Rossmann-fold domains"/>
    <property type="match status" value="1"/>
</dbReference>
<dbReference type="InterPro" id="IPR016102">
    <property type="entry name" value="Succinyl-CoA_synth-like"/>
</dbReference>
<keyword evidence="3" id="KW-0067">ATP-binding</keyword>
<dbReference type="GO" id="GO:0043758">
    <property type="term" value="F:acetate-CoA ligase (ADP-forming) activity"/>
    <property type="evidence" value="ECO:0007669"/>
    <property type="project" value="InterPro"/>
</dbReference>
<dbReference type="SUPFAM" id="SSF56059">
    <property type="entry name" value="Glutathione synthetase ATP-binding domain-like"/>
    <property type="match status" value="1"/>
</dbReference>
<gene>
    <name evidence="5" type="ORF">E3J68_04350</name>
</gene>
<dbReference type="Gene3D" id="3.30.1490.20">
    <property type="entry name" value="ATP-grasp fold, A domain"/>
    <property type="match status" value="1"/>
</dbReference>
<evidence type="ECO:0000256" key="2">
    <source>
        <dbReference type="ARBA" id="ARBA00022741"/>
    </source>
</evidence>
<dbReference type="InterPro" id="IPR051538">
    <property type="entry name" value="Acyl-CoA_Synth/Transferase"/>
</dbReference>
<dbReference type="InterPro" id="IPR043938">
    <property type="entry name" value="Ligase_CoA_dom"/>
</dbReference>
<reference evidence="5 6" key="1">
    <citation type="submission" date="2019-03" db="EMBL/GenBank/DDBJ databases">
        <title>Metabolic potential of uncultured bacteria and archaea associated with petroleum seepage in deep-sea sediments.</title>
        <authorList>
            <person name="Dong X."/>
            <person name="Hubert C."/>
        </authorList>
    </citation>
    <scope>NUCLEOTIDE SEQUENCE [LARGE SCALE GENOMIC DNA]</scope>
    <source>
        <strain evidence="5">E44_bin3</strain>
    </source>
</reference>
<organism evidence="5 6">
    <name type="scientific">Aerophobetes bacterium</name>
    <dbReference type="NCBI Taxonomy" id="2030807"/>
    <lineage>
        <taxon>Bacteria</taxon>
        <taxon>Candidatus Aerophobota</taxon>
    </lineage>
</organism>
<protein>
    <submittedName>
        <fullName evidence="5">CoA-binding protein</fullName>
    </submittedName>
</protein>
<dbReference type="Pfam" id="PF13380">
    <property type="entry name" value="CoA_binding_2"/>
    <property type="match status" value="1"/>
</dbReference>
<dbReference type="Gene3D" id="3.40.50.720">
    <property type="entry name" value="NAD(P)-binding Rossmann-like Domain"/>
    <property type="match status" value="1"/>
</dbReference>
<dbReference type="AlphaFoldDB" id="A0A523TAL3"/>
<keyword evidence="1" id="KW-0436">Ligase</keyword>
<dbReference type="GO" id="GO:0005524">
    <property type="term" value="F:ATP binding"/>
    <property type="evidence" value="ECO:0007669"/>
    <property type="project" value="UniProtKB-KW"/>
</dbReference>
<keyword evidence="2" id="KW-0547">Nucleotide-binding</keyword>
<evidence type="ECO:0000313" key="5">
    <source>
        <dbReference type="EMBL" id="TET27355.1"/>
    </source>
</evidence>
<dbReference type="SMART" id="SM00881">
    <property type="entry name" value="CoA_binding"/>
    <property type="match status" value="1"/>
</dbReference>
<dbReference type="Proteomes" id="UP000316517">
    <property type="component" value="Unassembled WGS sequence"/>
</dbReference>
<accession>A0A523TAL3</accession>
<dbReference type="InterPro" id="IPR013815">
    <property type="entry name" value="ATP_grasp_subdomain_1"/>
</dbReference>
<dbReference type="Pfam" id="PF13549">
    <property type="entry name" value="ATP-grasp_5"/>
    <property type="match status" value="1"/>
</dbReference>
<proteinExistence type="predicted"/>
<comment type="caution">
    <text evidence="5">The sequence shown here is derived from an EMBL/GenBank/DDBJ whole genome shotgun (WGS) entry which is preliminary data.</text>
</comment>
<feature type="domain" description="CoA-binding" evidence="4">
    <location>
        <begin position="5"/>
        <end position="102"/>
    </location>
</feature>
<dbReference type="EMBL" id="SOJT01000188">
    <property type="protein sequence ID" value="TET27355.1"/>
    <property type="molecule type" value="Genomic_DNA"/>
</dbReference>